<evidence type="ECO:0000313" key="2">
    <source>
        <dbReference type="Proteomes" id="UP000326509"/>
    </source>
</evidence>
<dbReference type="Proteomes" id="UP000326509">
    <property type="component" value="Unassembled WGS sequence"/>
</dbReference>
<gene>
    <name evidence="1" type="ORF">ULMA_03610</name>
</gene>
<dbReference type="EMBL" id="BKCG01000001">
    <property type="protein sequence ID" value="GER58253.1"/>
    <property type="molecule type" value="Genomic_DNA"/>
</dbReference>
<dbReference type="Gene3D" id="2.60.120.40">
    <property type="match status" value="1"/>
</dbReference>
<dbReference type="InterPro" id="IPR008983">
    <property type="entry name" value="Tumour_necrosis_fac-like_dom"/>
</dbReference>
<name>A0A5J4IXP7_9FLAO</name>
<dbReference type="RefSeq" id="WP_151672340.1">
    <property type="nucleotide sequence ID" value="NZ_BKCG01000001.1"/>
</dbReference>
<evidence type="ECO:0000313" key="1">
    <source>
        <dbReference type="EMBL" id="GER58253.1"/>
    </source>
</evidence>
<dbReference type="AlphaFoldDB" id="A0A5J4IXP7"/>
<sequence length="156" mass="17365">MAECACIALSVEKSISEVESVINFDPRPEVKEYVKTNSNWNGSHFRVQQSGMYHISWGFYRDGTDVSKDDLSLHLMKSPIPQIQDVVVATAFAGEDQENKNGRKSGHHVIITNLIVGEDLYLKAYIDGNGHSHLRDVYFTIFKICCDPSIVVGGAC</sequence>
<protein>
    <recommendedName>
        <fullName evidence="3">C1q domain-containing protein</fullName>
    </recommendedName>
</protein>
<reference evidence="1 2" key="1">
    <citation type="submission" date="2019-08" db="EMBL/GenBank/DDBJ databases">
        <title>Draft genome sequence of Ulvibacter marinus type strain NBRC 109484.</title>
        <authorList>
            <person name="Kawano K."/>
            <person name="Ushijima N."/>
            <person name="Kihara M."/>
            <person name="Itoh H."/>
        </authorList>
    </citation>
    <scope>NUCLEOTIDE SEQUENCE [LARGE SCALE GENOMIC DNA]</scope>
    <source>
        <strain evidence="1 2">NBRC 109484</strain>
    </source>
</reference>
<evidence type="ECO:0008006" key="3">
    <source>
        <dbReference type="Google" id="ProtNLM"/>
    </source>
</evidence>
<accession>A0A5J4IXP7</accession>
<keyword evidence="2" id="KW-1185">Reference proteome</keyword>
<comment type="caution">
    <text evidence="1">The sequence shown here is derived from an EMBL/GenBank/DDBJ whole genome shotgun (WGS) entry which is preliminary data.</text>
</comment>
<organism evidence="1 2">
    <name type="scientific">Patiriisocius marinus</name>
    <dbReference type="NCBI Taxonomy" id="1397112"/>
    <lineage>
        <taxon>Bacteria</taxon>
        <taxon>Pseudomonadati</taxon>
        <taxon>Bacteroidota</taxon>
        <taxon>Flavobacteriia</taxon>
        <taxon>Flavobacteriales</taxon>
        <taxon>Flavobacteriaceae</taxon>
        <taxon>Patiriisocius</taxon>
    </lineage>
</organism>
<proteinExistence type="predicted"/>